<dbReference type="SUPFAM" id="SSF53098">
    <property type="entry name" value="Ribonuclease H-like"/>
    <property type="match status" value="1"/>
</dbReference>
<keyword evidence="2" id="KW-0175">Coiled coil</keyword>
<dbReference type="Gene3D" id="3.10.100.10">
    <property type="entry name" value="Mannose-Binding Protein A, subunit A"/>
    <property type="match status" value="1"/>
</dbReference>
<dbReference type="InterPro" id="IPR012337">
    <property type="entry name" value="RNaseH-like_sf"/>
</dbReference>
<dbReference type="AlphaFoldDB" id="A0A8S3VC61"/>
<evidence type="ECO:0000256" key="2">
    <source>
        <dbReference type="SAM" id="Coils"/>
    </source>
</evidence>
<evidence type="ECO:0000313" key="7">
    <source>
        <dbReference type="Proteomes" id="UP000683360"/>
    </source>
</evidence>
<proteinExistence type="predicted"/>
<dbReference type="SUPFAM" id="SSF52266">
    <property type="entry name" value="SGNH hydrolase"/>
    <property type="match status" value="1"/>
</dbReference>
<dbReference type="Pfam" id="PF00059">
    <property type="entry name" value="Lectin_C"/>
    <property type="match status" value="1"/>
</dbReference>
<dbReference type="InterPro" id="IPR016187">
    <property type="entry name" value="CTDL_fold"/>
</dbReference>
<dbReference type="Proteomes" id="UP000683360">
    <property type="component" value="Unassembled WGS sequence"/>
</dbReference>
<keyword evidence="4" id="KW-0812">Transmembrane</keyword>
<evidence type="ECO:0000256" key="4">
    <source>
        <dbReference type="SAM" id="Phobius"/>
    </source>
</evidence>
<gene>
    <name evidence="6" type="ORF">MEDL_63937</name>
</gene>
<dbReference type="PROSITE" id="PS50041">
    <property type="entry name" value="C_TYPE_LECTIN_2"/>
    <property type="match status" value="1"/>
</dbReference>
<sequence length="1175" mass="132493">MRLVNTAYGAYLNIRSTIQILHINIKVLKDRGIVCMMAQHYKIYFVLLIVIFLSSNTCYAQVILEGDTQALFEDGGGTGTGFPLVSALLPLLLLGPLLLAAATPTATAAQAAQAAPAAPAAPAAVPVMVVSVPVAPTPPCVSETCPPGFMVLPNQASSTSCYSDTGAAVADANDRSWNAALVSVLIIHYLEDCYSDSGTVATNDRNWNPALLACTMTPGAYLWRPNTQQEADAVRNKYTFPNADVWTGANDLALDRTFTFAIENSPLNVATPPFGTGTLNDPTVNDCVAIQFDGIAWTWSNQGCANINHYICEYPRVTKGSVERANADIKDMTITWMRDNGVKDWPVGIKFVQFQKNQSYHSGIKRTPYKAMFGVEAKETESIARGRNSCDYALVTTVDITYLKKTAKGLKTRIIFHDKPYTDRNCARFITSNTRIHAWISAFGDIIYNKEGNGFDVTWIDKKAENEKIIQTEFVVSNSLDSDDDFLYKIIIYLTTGKILIQGKGWETFCDNKFQACKQLVDNLINKDKKGNDNCVSVISNDTNTDMNEETNPKILLTSSMTNYEKDNENHKTENKDKTLNKSEKHAPVTNATNKDENYINLPEQVDSNAVLMINNRLDIFEESLVKITSTLANTIDILGRNHTDTLQELRKIKKSKGSSETLQPEIKLFENQIKEKDDMISSLRKEVQQLNELQDRNQKKYAKELENTKTEHQNQISVIREEKIQSNIETEKLSLKLEQIQNDKDNLKMTFKERIDDKDKTIHNLQERIQSFLYDRDGEPWKKQTKRVSQDNNSSFNNDQQEENLASNLDLTAEPQNSSDRMSLTTDESLTSIQQHLDINKSNSQNNKNDGDIPYKTPKSAVNGAYLNNAKLDTIFYHDSIGHKVDIKRLLAGSGQAGLKQTTYRIENVIEALEDISSARSIIIHVGINDIKVRDDSAEDIFPRYEEMVNKALGKANSVVLSLVIPTKYTLLNKKSQALNEMIKLKFATTSTLLICENNNFTADNGDVMENLYSDSIRLSIYQGTGVLAGNIRKTMFPQRQSENKRVSKTDHSTNYRGRTKYNYNHRLNNTGYNKSHQYKGDNTRRPLYNNNWYTQDDKTELGHYRNDSIRKSFDYDNSYNTDGEVNYYRNYDNSTSQYNQSYRHEMDRDLSQSQISDLATSIASAFANVFKCH</sequence>
<dbReference type="SMART" id="SM00034">
    <property type="entry name" value="CLECT"/>
    <property type="match status" value="1"/>
</dbReference>
<protein>
    <recommendedName>
        <fullName evidence="5">C-type lectin domain-containing protein</fullName>
    </recommendedName>
</protein>
<dbReference type="PROSITE" id="PS00615">
    <property type="entry name" value="C_TYPE_LECTIN_1"/>
    <property type="match status" value="1"/>
</dbReference>
<feature type="transmembrane region" description="Helical" evidence="4">
    <location>
        <begin position="43"/>
        <end position="64"/>
    </location>
</feature>
<keyword evidence="4" id="KW-1133">Transmembrane helix</keyword>
<keyword evidence="4" id="KW-0472">Membrane</keyword>
<organism evidence="6 7">
    <name type="scientific">Mytilus edulis</name>
    <name type="common">Blue mussel</name>
    <dbReference type="NCBI Taxonomy" id="6550"/>
    <lineage>
        <taxon>Eukaryota</taxon>
        <taxon>Metazoa</taxon>
        <taxon>Spiralia</taxon>
        <taxon>Lophotrochozoa</taxon>
        <taxon>Mollusca</taxon>
        <taxon>Bivalvia</taxon>
        <taxon>Autobranchia</taxon>
        <taxon>Pteriomorphia</taxon>
        <taxon>Mytilida</taxon>
        <taxon>Mytiloidea</taxon>
        <taxon>Mytilidae</taxon>
        <taxon>Mytilinae</taxon>
        <taxon>Mytilus</taxon>
    </lineage>
</organism>
<dbReference type="InterPro" id="IPR001304">
    <property type="entry name" value="C-type_lectin-like"/>
</dbReference>
<feature type="region of interest" description="Disordered" evidence="3">
    <location>
        <begin position="1040"/>
        <end position="1093"/>
    </location>
</feature>
<feature type="transmembrane region" description="Helical" evidence="4">
    <location>
        <begin position="114"/>
        <end position="135"/>
    </location>
</feature>
<feature type="coiled-coil region" evidence="2">
    <location>
        <begin position="667"/>
        <end position="751"/>
    </location>
</feature>
<dbReference type="InterPro" id="IPR016186">
    <property type="entry name" value="C-type_lectin-like/link_sf"/>
</dbReference>
<feature type="transmembrane region" description="Helical" evidence="4">
    <location>
        <begin position="84"/>
        <end position="102"/>
    </location>
</feature>
<evidence type="ECO:0000256" key="3">
    <source>
        <dbReference type="SAM" id="MobiDB-lite"/>
    </source>
</evidence>
<accession>A0A8S3VC61</accession>
<reference evidence="6" key="1">
    <citation type="submission" date="2021-03" db="EMBL/GenBank/DDBJ databases">
        <authorList>
            <person name="Bekaert M."/>
        </authorList>
    </citation>
    <scope>NUCLEOTIDE SEQUENCE</scope>
</reference>
<name>A0A8S3VC61_MYTED</name>
<dbReference type="InterPro" id="IPR018378">
    <property type="entry name" value="C-type_lectin_CS"/>
</dbReference>
<comment type="caution">
    <text evidence="6">The sequence shown here is derived from an EMBL/GenBank/DDBJ whole genome shotgun (WGS) entry which is preliminary data.</text>
</comment>
<dbReference type="EMBL" id="CAJPWZ010003116">
    <property type="protein sequence ID" value="CAG2252356.1"/>
    <property type="molecule type" value="Genomic_DNA"/>
</dbReference>
<keyword evidence="7" id="KW-1185">Reference proteome</keyword>
<feature type="region of interest" description="Disordered" evidence="3">
    <location>
        <begin position="563"/>
        <end position="592"/>
    </location>
</feature>
<feature type="compositionally biased region" description="Basic and acidic residues" evidence="3">
    <location>
        <begin position="1043"/>
        <end position="1055"/>
    </location>
</feature>
<feature type="domain" description="C-type lectin" evidence="5">
    <location>
        <begin position="189"/>
        <end position="313"/>
    </location>
</feature>
<evidence type="ECO:0000256" key="1">
    <source>
        <dbReference type="ARBA" id="ARBA00023157"/>
    </source>
</evidence>
<dbReference type="OrthoDB" id="6075221at2759"/>
<feature type="compositionally biased region" description="Basic and acidic residues" evidence="3">
    <location>
        <begin position="564"/>
        <end position="587"/>
    </location>
</feature>
<feature type="compositionally biased region" description="Polar residues" evidence="3">
    <location>
        <begin position="1056"/>
        <end position="1077"/>
    </location>
</feature>
<dbReference type="CDD" id="cd00037">
    <property type="entry name" value="CLECT"/>
    <property type="match status" value="1"/>
</dbReference>
<keyword evidence="1" id="KW-1015">Disulfide bond</keyword>
<evidence type="ECO:0000313" key="6">
    <source>
        <dbReference type="EMBL" id="CAG2252356.1"/>
    </source>
</evidence>
<evidence type="ECO:0000259" key="5">
    <source>
        <dbReference type="PROSITE" id="PS50041"/>
    </source>
</evidence>
<dbReference type="SUPFAM" id="SSF56436">
    <property type="entry name" value="C-type lectin-like"/>
    <property type="match status" value="1"/>
</dbReference>